<dbReference type="Proteomes" id="UP000186698">
    <property type="component" value="Chromosome 8L"/>
</dbReference>
<evidence type="ECO:0000313" key="1">
    <source>
        <dbReference type="Proteomes" id="UP000186698"/>
    </source>
</evidence>
<organism evidence="1 2">
    <name type="scientific">Xenopus laevis</name>
    <name type="common">African clawed frog</name>
    <dbReference type="NCBI Taxonomy" id="8355"/>
    <lineage>
        <taxon>Eukaryota</taxon>
        <taxon>Metazoa</taxon>
        <taxon>Chordata</taxon>
        <taxon>Craniata</taxon>
        <taxon>Vertebrata</taxon>
        <taxon>Euteleostomi</taxon>
        <taxon>Amphibia</taxon>
        <taxon>Batrachia</taxon>
        <taxon>Anura</taxon>
        <taxon>Pipoidea</taxon>
        <taxon>Pipidae</taxon>
        <taxon>Xenopodinae</taxon>
        <taxon>Xenopus</taxon>
        <taxon>Xenopus</taxon>
    </lineage>
</organism>
<dbReference type="RefSeq" id="XP_041428383.1">
    <property type="nucleotide sequence ID" value="XM_041572449.1"/>
</dbReference>
<dbReference type="KEGG" id="xla:121396873"/>
<dbReference type="AlphaFoldDB" id="A0A8J1LFR0"/>
<proteinExistence type="predicted"/>
<sequence>MQIILLVRRMGGGSFQWLNRSFNEKPIYSLVCIGCSSPSESDQTITLYLLRTFYNLGPIYKTLGIAQVGSAHSFLAAVEETCSLQNEGAKSQRRPRWAQGDRVGLGSRHLIERMMRIRNANQRFVCDLTLPFCWLISIKILSLAEQNKAGTRSSECADLGPRERCWILPKPARTGEGVVHPSGGLWIKPLSLQRNMKGVGSQG</sequence>
<protein>
    <submittedName>
        <fullName evidence="2">Uncharacterized protein LOC121396873 isoform X1</fullName>
    </submittedName>
</protein>
<keyword evidence="1" id="KW-1185">Reference proteome</keyword>
<evidence type="ECO:0000313" key="2">
    <source>
        <dbReference type="RefSeq" id="XP_041428383.1"/>
    </source>
</evidence>
<dbReference type="GeneID" id="121396873"/>
<gene>
    <name evidence="2" type="primary">LOC121396873</name>
</gene>
<name>A0A8J1LFR0_XENLA</name>
<accession>A0A8J1LFR0</accession>
<reference evidence="2" key="1">
    <citation type="submission" date="2025-08" db="UniProtKB">
        <authorList>
            <consortium name="RefSeq"/>
        </authorList>
    </citation>
    <scope>IDENTIFICATION</scope>
    <source>
        <strain evidence="2">J_2021</strain>
        <tissue evidence="2">Erythrocytes</tissue>
    </source>
</reference>